<sequence length="87" mass="9830">MRGTEKIMAGKYEALREHLKNCKFAEFELTFAKIEMIIGGPLPKSAYTPQFWANTSDLTQPQRKAIAASGFESFLISGSKKVKFKRL</sequence>
<keyword evidence="3" id="KW-1185">Reference proteome</keyword>
<proteinExistence type="predicted"/>
<dbReference type="Pfam" id="PF24698">
    <property type="entry name" value="DUF7662"/>
    <property type="match status" value="1"/>
</dbReference>
<reference evidence="2 3" key="1">
    <citation type="journal article" date="2013" name="Genome Announc.">
        <title>Draft Genome Sequence of Sphingobium lactosutens Strain DS20T, Isolated from a Hexachlorocyclohexane Dumpsite.</title>
        <authorList>
            <person name="Kumar R."/>
            <person name="Dwivedi V."/>
            <person name="Negi V."/>
            <person name="Khurana J.P."/>
            <person name="Lal R."/>
        </authorList>
    </citation>
    <scope>NUCLEOTIDE SEQUENCE [LARGE SCALE GENOMIC DNA]</scope>
    <source>
        <strain evidence="2 3">DS20</strain>
    </source>
</reference>
<gene>
    <name evidence="2" type="ORF">RLDS_21365</name>
</gene>
<dbReference type="eggNOG" id="ENOG5031AN5">
    <property type="taxonomic scope" value="Bacteria"/>
</dbReference>
<protein>
    <recommendedName>
        <fullName evidence="1">DUF7662 domain-containing protein</fullName>
    </recommendedName>
</protein>
<evidence type="ECO:0000313" key="3">
    <source>
        <dbReference type="Proteomes" id="UP000015531"/>
    </source>
</evidence>
<organism evidence="2 3">
    <name type="scientific">Sphingobium lactosutens DS20</name>
    <dbReference type="NCBI Taxonomy" id="1331060"/>
    <lineage>
        <taxon>Bacteria</taxon>
        <taxon>Pseudomonadati</taxon>
        <taxon>Pseudomonadota</taxon>
        <taxon>Alphaproteobacteria</taxon>
        <taxon>Sphingomonadales</taxon>
        <taxon>Sphingomonadaceae</taxon>
        <taxon>Sphingobium</taxon>
    </lineage>
</organism>
<name>T0HHP8_9SPHN</name>
<dbReference type="InterPro" id="IPR056079">
    <property type="entry name" value="DUF7662"/>
</dbReference>
<dbReference type="AlphaFoldDB" id="T0HHP8"/>
<evidence type="ECO:0000313" key="2">
    <source>
        <dbReference type="EMBL" id="EQB11683.1"/>
    </source>
</evidence>
<feature type="domain" description="DUF7662" evidence="1">
    <location>
        <begin position="12"/>
        <end position="86"/>
    </location>
</feature>
<accession>T0HHP8</accession>
<dbReference type="EMBL" id="ATDP01000106">
    <property type="protein sequence ID" value="EQB11683.1"/>
    <property type="molecule type" value="Genomic_DNA"/>
</dbReference>
<comment type="caution">
    <text evidence="2">The sequence shown here is derived from an EMBL/GenBank/DDBJ whole genome shotgun (WGS) entry which is preliminary data.</text>
</comment>
<evidence type="ECO:0000259" key="1">
    <source>
        <dbReference type="Pfam" id="PF24698"/>
    </source>
</evidence>
<dbReference type="Proteomes" id="UP000015531">
    <property type="component" value="Unassembled WGS sequence"/>
</dbReference>